<dbReference type="Gene3D" id="3.20.20.150">
    <property type="entry name" value="Divalent-metal-dependent TIM barrel enzymes"/>
    <property type="match status" value="1"/>
</dbReference>
<keyword evidence="2" id="KW-1185">Reference proteome</keyword>
<dbReference type="SUPFAM" id="SSF51658">
    <property type="entry name" value="Xylose isomerase-like"/>
    <property type="match status" value="1"/>
</dbReference>
<protein>
    <recommendedName>
        <fullName evidence="3">Sugar phosphate isomerase/epimerase</fullName>
    </recommendedName>
</protein>
<dbReference type="InterPro" id="IPR036237">
    <property type="entry name" value="Xyl_isomerase-like_sf"/>
</dbReference>
<comment type="caution">
    <text evidence="1">The sequence shown here is derived from an EMBL/GenBank/DDBJ whole genome shotgun (WGS) entry which is preliminary data.</text>
</comment>
<reference evidence="2" key="1">
    <citation type="journal article" date="2019" name="Int. J. Syst. Evol. Microbiol.">
        <title>The Global Catalogue of Microorganisms (GCM) 10K type strain sequencing project: providing services to taxonomists for standard genome sequencing and annotation.</title>
        <authorList>
            <consortium name="The Broad Institute Genomics Platform"/>
            <consortium name="The Broad Institute Genome Sequencing Center for Infectious Disease"/>
            <person name="Wu L."/>
            <person name="Ma J."/>
        </authorList>
    </citation>
    <scope>NUCLEOTIDE SEQUENCE [LARGE SCALE GENOMIC DNA]</scope>
    <source>
        <strain evidence="2">KCTC 22157</strain>
    </source>
</reference>
<sequence>MAKSFISVSTAAFDGYGFDAILPSLARCGVKNVELAFIDGYVEAFTDSDFSQDFAHDLSKEMRRYGQQCRYFSGHIDLGLENAASRLEARCRFAAWLGAEFIITNAAVRENMNTCFSDKPIPLPQSLVITACVFCWKTLATVFPTYLIAQVMLRRCSNG</sequence>
<dbReference type="RefSeq" id="WP_230478425.1">
    <property type="nucleotide sequence ID" value="NZ_BMXO01000007.1"/>
</dbReference>
<evidence type="ECO:0000313" key="2">
    <source>
        <dbReference type="Proteomes" id="UP000647585"/>
    </source>
</evidence>
<evidence type="ECO:0008006" key="3">
    <source>
        <dbReference type="Google" id="ProtNLM"/>
    </source>
</evidence>
<gene>
    <name evidence="1" type="ORF">GCM10007158_18440</name>
</gene>
<dbReference type="Proteomes" id="UP000647585">
    <property type="component" value="Unassembled WGS sequence"/>
</dbReference>
<proteinExistence type="predicted"/>
<name>A0ABQ2WLA9_9GAMM</name>
<dbReference type="EMBL" id="BMXO01000007">
    <property type="protein sequence ID" value="GGW57602.1"/>
    <property type="molecule type" value="Genomic_DNA"/>
</dbReference>
<evidence type="ECO:0000313" key="1">
    <source>
        <dbReference type="EMBL" id="GGW57602.1"/>
    </source>
</evidence>
<organism evidence="1 2">
    <name type="scientific">Halomonas johnsoniae</name>
    <dbReference type="NCBI Taxonomy" id="502832"/>
    <lineage>
        <taxon>Bacteria</taxon>
        <taxon>Pseudomonadati</taxon>
        <taxon>Pseudomonadota</taxon>
        <taxon>Gammaproteobacteria</taxon>
        <taxon>Oceanospirillales</taxon>
        <taxon>Halomonadaceae</taxon>
        <taxon>Halomonas</taxon>
    </lineage>
</organism>
<accession>A0ABQ2WLA9</accession>